<name>A0A3B3B5A4_ORYME</name>
<dbReference type="PaxDb" id="30732-ENSOMEP00000000213"/>
<dbReference type="PANTHER" id="PTHR46344">
    <property type="entry name" value="OS02G0202900 PROTEIN"/>
    <property type="match status" value="1"/>
</dbReference>
<sequence length="149" mass="16789">MKPECYNPETNQWTLIPRMEVARGAMGAITYKDQIFVMGGYSNSMCLSDVEVYNPASMTWRMVANMTNSCWSFGVALLEKQLYVVGGVEAEDVYMSAEWRYDVENNQGNVVEDLAVPHGPITCCVVEQLPHYASFTIHETGTEIKFNLL</sequence>
<dbReference type="Pfam" id="PF01344">
    <property type="entry name" value="Kelch_1"/>
    <property type="match status" value="2"/>
</dbReference>
<dbReference type="InterPro" id="IPR006652">
    <property type="entry name" value="Kelch_1"/>
</dbReference>
<proteinExistence type="predicted"/>
<dbReference type="GeneTree" id="ENSGT00940000155199"/>
<protein>
    <submittedName>
        <fullName evidence="3">Uncharacterized protein</fullName>
    </submittedName>
</protein>
<keyword evidence="4" id="KW-1185">Reference proteome</keyword>
<keyword evidence="2" id="KW-0677">Repeat</keyword>
<organism evidence="3 4">
    <name type="scientific">Oryzias melastigma</name>
    <name type="common">Marine medaka</name>
    <dbReference type="NCBI Taxonomy" id="30732"/>
    <lineage>
        <taxon>Eukaryota</taxon>
        <taxon>Metazoa</taxon>
        <taxon>Chordata</taxon>
        <taxon>Craniata</taxon>
        <taxon>Vertebrata</taxon>
        <taxon>Euteleostomi</taxon>
        <taxon>Actinopterygii</taxon>
        <taxon>Neopterygii</taxon>
        <taxon>Teleostei</taxon>
        <taxon>Neoteleostei</taxon>
        <taxon>Acanthomorphata</taxon>
        <taxon>Ovalentaria</taxon>
        <taxon>Atherinomorphae</taxon>
        <taxon>Beloniformes</taxon>
        <taxon>Adrianichthyidae</taxon>
        <taxon>Oryziinae</taxon>
        <taxon>Oryzias</taxon>
    </lineage>
</organism>
<reference evidence="3" key="2">
    <citation type="submission" date="2025-09" db="UniProtKB">
        <authorList>
            <consortium name="Ensembl"/>
        </authorList>
    </citation>
    <scope>IDENTIFICATION</scope>
</reference>
<dbReference type="OMA" id="TIHETGT"/>
<evidence type="ECO:0000256" key="2">
    <source>
        <dbReference type="ARBA" id="ARBA00022737"/>
    </source>
</evidence>
<evidence type="ECO:0000256" key="1">
    <source>
        <dbReference type="ARBA" id="ARBA00022441"/>
    </source>
</evidence>
<evidence type="ECO:0000313" key="4">
    <source>
        <dbReference type="Proteomes" id="UP000261560"/>
    </source>
</evidence>
<accession>A0A3B3B5A4</accession>
<dbReference type="Proteomes" id="UP000261560">
    <property type="component" value="Unplaced"/>
</dbReference>
<dbReference type="AlphaFoldDB" id="A0A3B3B5A4"/>
<dbReference type="Gene3D" id="2.120.10.80">
    <property type="entry name" value="Kelch-type beta propeller"/>
    <property type="match status" value="1"/>
</dbReference>
<evidence type="ECO:0000313" key="3">
    <source>
        <dbReference type="Ensembl" id="ENSOMEP00000000213.1"/>
    </source>
</evidence>
<dbReference type="Ensembl" id="ENSOMET00000016222.1">
    <property type="protein sequence ID" value="ENSOMEP00000000213.1"/>
    <property type="gene ID" value="ENSOMEG00000001098.1"/>
</dbReference>
<dbReference type="PANTHER" id="PTHR46344:SF27">
    <property type="entry name" value="KELCH REPEAT SUPERFAMILY PROTEIN"/>
    <property type="match status" value="1"/>
</dbReference>
<reference evidence="3" key="1">
    <citation type="submission" date="2025-08" db="UniProtKB">
        <authorList>
            <consortium name="Ensembl"/>
        </authorList>
    </citation>
    <scope>IDENTIFICATION</scope>
</reference>
<dbReference type="SUPFAM" id="SSF117281">
    <property type="entry name" value="Kelch motif"/>
    <property type="match status" value="1"/>
</dbReference>
<dbReference type="InterPro" id="IPR015915">
    <property type="entry name" value="Kelch-typ_b-propeller"/>
</dbReference>
<keyword evidence="1" id="KW-0880">Kelch repeat</keyword>
<dbReference type="SMART" id="SM00612">
    <property type="entry name" value="Kelch"/>
    <property type="match status" value="3"/>
</dbReference>
<dbReference type="STRING" id="30732.ENSOMEP00000000213"/>